<evidence type="ECO:0000313" key="2">
    <source>
        <dbReference type="Proteomes" id="UP000538292"/>
    </source>
</evidence>
<dbReference type="InterPro" id="IPR032869">
    <property type="entry name" value="WHH_dom_containing"/>
</dbReference>
<keyword evidence="1" id="KW-0540">Nuclease</keyword>
<dbReference type="GO" id="GO:0004519">
    <property type="term" value="F:endonuclease activity"/>
    <property type="evidence" value="ECO:0007669"/>
    <property type="project" value="UniProtKB-KW"/>
</dbReference>
<comment type="caution">
    <text evidence="1">The sequence shown here is derived from an EMBL/GenBank/DDBJ whole genome shotgun (WGS) entry which is preliminary data.</text>
</comment>
<sequence length="42" mass="4788">MLKKLFTLMKIDKGKTPSGYVWHHHEGLGNHGPGTMQLGRVW</sequence>
<dbReference type="AlphaFoldDB" id="A0A7W2ARL6"/>
<dbReference type="Proteomes" id="UP000538292">
    <property type="component" value="Unassembled WGS sequence"/>
</dbReference>
<dbReference type="Pfam" id="PF14414">
    <property type="entry name" value="WHH"/>
    <property type="match status" value="1"/>
</dbReference>
<name>A0A7W2ARL6_9BACL</name>
<protein>
    <submittedName>
        <fullName evidence="1">HNH endonuclease</fullName>
    </submittedName>
</protein>
<reference evidence="1 2" key="1">
    <citation type="submission" date="2020-07" db="EMBL/GenBank/DDBJ databases">
        <title>Thermoactinomyces phylogeny.</title>
        <authorList>
            <person name="Dunlap C."/>
        </authorList>
    </citation>
    <scope>NUCLEOTIDE SEQUENCE [LARGE SCALE GENOMIC DNA]</scope>
    <source>
        <strain evidence="1 2">AMNI-1</strain>
    </source>
</reference>
<keyword evidence="1" id="KW-0378">Hydrolase</keyword>
<keyword evidence="1" id="KW-0255">Endonuclease</keyword>
<dbReference type="EMBL" id="JACEOL010000016">
    <property type="protein sequence ID" value="MBA4601715.1"/>
    <property type="molecule type" value="Genomic_DNA"/>
</dbReference>
<proteinExistence type="predicted"/>
<organism evidence="1 2">
    <name type="scientific">Thermoactinomyces mirandus</name>
    <dbReference type="NCBI Taxonomy" id="2756294"/>
    <lineage>
        <taxon>Bacteria</taxon>
        <taxon>Bacillati</taxon>
        <taxon>Bacillota</taxon>
        <taxon>Bacilli</taxon>
        <taxon>Bacillales</taxon>
        <taxon>Thermoactinomycetaceae</taxon>
        <taxon>Thermoactinomyces</taxon>
    </lineage>
</organism>
<keyword evidence="2" id="KW-1185">Reference proteome</keyword>
<accession>A0A7W2ARL6</accession>
<dbReference type="RefSeq" id="WP_181738503.1">
    <property type="nucleotide sequence ID" value="NZ_JACEOL010000016.1"/>
</dbReference>
<evidence type="ECO:0000313" key="1">
    <source>
        <dbReference type="EMBL" id="MBA4601715.1"/>
    </source>
</evidence>
<gene>
    <name evidence="1" type="ORF">H2C83_05135</name>
</gene>